<dbReference type="GO" id="GO:0016787">
    <property type="term" value="F:hydrolase activity"/>
    <property type="evidence" value="ECO:0007669"/>
    <property type="project" value="UniProtKB-KW"/>
</dbReference>
<keyword evidence="4" id="KW-1185">Reference proteome</keyword>
<proteinExistence type="predicted"/>
<organism evidence="3 4">
    <name type="scientific">Thiobaca trueperi</name>
    <dbReference type="NCBI Taxonomy" id="127458"/>
    <lineage>
        <taxon>Bacteria</taxon>
        <taxon>Pseudomonadati</taxon>
        <taxon>Pseudomonadota</taxon>
        <taxon>Gammaproteobacteria</taxon>
        <taxon>Chromatiales</taxon>
        <taxon>Chromatiaceae</taxon>
        <taxon>Thiobaca</taxon>
    </lineage>
</organism>
<evidence type="ECO:0000313" key="4">
    <source>
        <dbReference type="Proteomes" id="UP000295717"/>
    </source>
</evidence>
<reference evidence="3 4" key="1">
    <citation type="submission" date="2019-03" db="EMBL/GenBank/DDBJ databases">
        <title>Genomic Encyclopedia of Type Strains, Phase IV (KMG-IV): sequencing the most valuable type-strain genomes for metagenomic binning, comparative biology and taxonomic classification.</title>
        <authorList>
            <person name="Goeker M."/>
        </authorList>
    </citation>
    <scope>NUCLEOTIDE SEQUENCE [LARGE SCALE GENOMIC DNA]</scope>
    <source>
        <strain evidence="3 4">DSM 13587</strain>
    </source>
</reference>
<comment type="caution">
    <text evidence="3">The sequence shown here is derived from an EMBL/GenBank/DDBJ whole genome shotgun (WGS) entry which is preliminary data.</text>
</comment>
<sequence>MTPTMPRSLLLCTDLDRTLIPNGAEPESPDARPRFRRFVAGSDVTLVYVTGRHRALVETAIAEHDLPWPDYVIGDVGTSIQAVVIGADGTAIWNPLPGWTDELAQTWPGPVALQDLFADVSGLRRQEAARQTPFKLSYDVTLDLDADDLLVRLRARLEQAGMRACLIWSIDEAAGIGLLDVLPEQAGKYQAVRFLMRALGCDEGSTVFAGDSGNDLDVLTSSIPSVLVANASDPVREQARRAVAMNGLTERLYCALGGWQGMNGHYSAGILEGVAHFRPDLLDRLRPGDG</sequence>
<dbReference type="InterPro" id="IPR051518">
    <property type="entry name" value="Sucrose_Phosphatase"/>
</dbReference>
<gene>
    <name evidence="3" type="ORF">EDC35_104388</name>
</gene>
<dbReference type="AlphaFoldDB" id="A0A4R3N487"/>
<dbReference type="OrthoDB" id="9815690at2"/>
<dbReference type="InterPro" id="IPR023214">
    <property type="entry name" value="HAD_sf"/>
</dbReference>
<evidence type="ECO:0000313" key="3">
    <source>
        <dbReference type="EMBL" id="TCT21529.1"/>
    </source>
</evidence>
<keyword evidence="1" id="KW-0378">Hydrolase</keyword>
<protein>
    <recommendedName>
        <fullName evidence="2">Sucrose phosphatase-like domain-containing protein</fullName>
    </recommendedName>
</protein>
<dbReference type="SFLD" id="SFLDS00003">
    <property type="entry name" value="Haloacid_Dehalogenase"/>
    <property type="match status" value="1"/>
</dbReference>
<dbReference type="SFLD" id="SFLDG01141">
    <property type="entry name" value="C2.B.1:_Sucrose_Phosphatase_Li"/>
    <property type="match status" value="1"/>
</dbReference>
<dbReference type="SFLD" id="SFLDG01140">
    <property type="entry name" value="C2.B:_Phosphomannomutase_and_P"/>
    <property type="match status" value="1"/>
</dbReference>
<dbReference type="PANTHER" id="PTHR46521:SF4">
    <property type="entry name" value="SUCROSE-PHOSPHATASE 2-RELATED"/>
    <property type="match status" value="1"/>
</dbReference>
<dbReference type="SUPFAM" id="SSF56784">
    <property type="entry name" value="HAD-like"/>
    <property type="match status" value="1"/>
</dbReference>
<evidence type="ECO:0000256" key="1">
    <source>
        <dbReference type="ARBA" id="ARBA00022801"/>
    </source>
</evidence>
<dbReference type="Gene3D" id="3.40.50.1000">
    <property type="entry name" value="HAD superfamily/HAD-like"/>
    <property type="match status" value="1"/>
</dbReference>
<dbReference type="Gene3D" id="3.90.1070.10">
    <property type="match status" value="1"/>
</dbReference>
<dbReference type="EMBL" id="SMAO01000004">
    <property type="protein sequence ID" value="TCT21529.1"/>
    <property type="molecule type" value="Genomic_DNA"/>
</dbReference>
<dbReference type="InterPro" id="IPR036412">
    <property type="entry name" value="HAD-like_sf"/>
</dbReference>
<dbReference type="InterPro" id="IPR006380">
    <property type="entry name" value="SPP-like_dom"/>
</dbReference>
<accession>A0A4R3N487</accession>
<dbReference type="Pfam" id="PF05116">
    <property type="entry name" value="S6PP"/>
    <property type="match status" value="1"/>
</dbReference>
<evidence type="ECO:0000259" key="2">
    <source>
        <dbReference type="Pfam" id="PF05116"/>
    </source>
</evidence>
<dbReference type="PANTHER" id="PTHR46521">
    <property type="entry name" value="SUCROSE-PHOSPHATASE 2-RELATED"/>
    <property type="match status" value="1"/>
</dbReference>
<name>A0A4R3N487_9GAMM</name>
<dbReference type="Proteomes" id="UP000295717">
    <property type="component" value="Unassembled WGS sequence"/>
</dbReference>
<feature type="domain" description="Sucrose phosphatase-like" evidence="2">
    <location>
        <begin position="9"/>
        <end position="278"/>
    </location>
</feature>